<organism evidence="1 2">
    <name type="scientific">Natronorubrum thiooxidans</name>
    <dbReference type="NCBI Taxonomy" id="308853"/>
    <lineage>
        <taxon>Archaea</taxon>
        <taxon>Methanobacteriati</taxon>
        <taxon>Methanobacteriota</taxon>
        <taxon>Stenosarchaea group</taxon>
        <taxon>Halobacteria</taxon>
        <taxon>Halobacteriales</taxon>
        <taxon>Natrialbaceae</taxon>
        <taxon>Natronorubrum</taxon>
    </lineage>
</organism>
<dbReference type="RefSeq" id="WP_076608729.1">
    <property type="nucleotide sequence ID" value="NZ_FTNR01000005.1"/>
</dbReference>
<dbReference type="Proteomes" id="UP000185936">
    <property type="component" value="Unassembled WGS sequence"/>
</dbReference>
<proteinExistence type="predicted"/>
<dbReference type="EMBL" id="FTNR01000005">
    <property type="protein sequence ID" value="SIR91062.1"/>
    <property type="molecule type" value="Genomic_DNA"/>
</dbReference>
<protein>
    <recommendedName>
        <fullName evidence="3">ASCH domain-containing protein</fullName>
    </recommendedName>
</protein>
<evidence type="ECO:0000313" key="2">
    <source>
        <dbReference type="Proteomes" id="UP000185936"/>
    </source>
</evidence>
<dbReference type="OrthoDB" id="359403at2157"/>
<dbReference type="InterPro" id="IPR015947">
    <property type="entry name" value="PUA-like_sf"/>
</dbReference>
<accession>A0A1N7ESN0</accession>
<sequence length="107" mass="12055">MVAIDASDLLPAERLRTAVLEGEVTQIHRGDKHATTGDTFDIEGTTFELVAVTEQRLGDLTDEDARAEGSPDLEAYKQRIERTHDTEWDDETTAFLHRFEPATERPD</sequence>
<evidence type="ECO:0000313" key="1">
    <source>
        <dbReference type="EMBL" id="SIR91062.1"/>
    </source>
</evidence>
<reference evidence="2" key="1">
    <citation type="submission" date="2017-01" db="EMBL/GenBank/DDBJ databases">
        <authorList>
            <person name="Varghese N."/>
            <person name="Submissions S."/>
        </authorList>
    </citation>
    <scope>NUCLEOTIDE SEQUENCE [LARGE SCALE GENOMIC DNA]</scope>
    <source>
        <strain evidence="2">type strain: HArc-</strain>
    </source>
</reference>
<evidence type="ECO:0008006" key="3">
    <source>
        <dbReference type="Google" id="ProtNLM"/>
    </source>
</evidence>
<name>A0A1N7ESN0_9EURY</name>
<keyword evidence="2" id="KW-1185">Reference proteome</keyword>
<dbReference type="SUPFAM" id="SSF88697">
    <property type="entry name" value="PUA domain-like"/>
    <property type="match status" value="1"/>
</dbReference>
<dbReference type="STRING" id="308853.SAMN05421752_10519"/>
<gene>
    <name evidence="1" type="ORF">SAMN05421752_10519</name>
</gene>
<dbReference type="AlphaFoldDB" id="A0A1N7ESN0"/>